<feature type="transmembrane region" description="Helical" evidence="5">
    <location>
        <begin position="271"/>
        <end position="289"/>
    </location>
</feature>
<evidence type="ECO:0000256" key="3">
    <source>
        <dbReference type="ARBA" id="ARBA00022989"/>
    </source>
</evidence>
<feature type="transmembrane region" description="Helical" evidence="5">
    <location>
        <begin position="132"/>
        <end position="149"/>
    </location>
</feature>
<feature type="transmembrane region" description="Helical" evidence="5">
    <location>
        <begin position="218"/>
        <end position="236"/>
    </location>
</feature>
<feature type="domain" description="EamA" evidence="6">
    <location>
        <begin position="16"/>
        <end position="141"/>
    </location>
</feature>
<name>A0ABY8LE33_9RHOB</name>
<proteinExistence type="predicted"/>
<dbReference type="RefSeq" id="WP_279965086.1">
    <property type="nucleotide sequence ID" value="NZ_CP122537.1"/>
</dbReference>
<dbReference type="Proteomes" id="UP001243420">
    <property type="component" value="Chromosome"/>
</dbReference>
<feature type="transmembrane region" description="Helical" evidence="5">
    <location>
        <begin position="186"/>
        <end position="206"/>
    </location>
</feature>
<accession>A0ABY8LE33</accession>
<comment type="subcellular location">
    <subcellularLocation>
        <location evidence="1">Membrane</location>
        <topology evidence="1">Multi-pass membrane protein</topology>
    </subcellularLocation>
</comment>
<dbReference type="EMBL" id="CP122537">
    <property type="protein sequence ID" value="WGH78335.1"/>
    <property type="molecule type" value="Genomic_DNA"/>
</dbReference>
<feature type="transmembrane region" description="Helical" evidence="5">
    <location>
        <begin position="102"/>
        <end position="120"/>
    </location>
</feature>
<evidence type="ECO:0000256" key="4">
    <source>
        <dbReference type="ARBA" id="ARBA00023136"/>
    </source>
</evidence>
<keyword evidence="4 5" id="KW-0472">Membrane</keyword>
<feature type="transmembrane region" description="Helical" evidence="5">
    <location>
        <begin position="70"/>
        <end position="90"/>
    </location>
</feature>
<evidence type="ECO:0000313" key="7">
    <source>
        <dbReference type="EMBL" id="WGH78335.1"/>
    </source>
</evidence>
<feature type="transmembrane region" description="Helical" evidence="5">
    <location>
        <begin position="41"/>
        <end position="58"/>
    </location>
</feature>
<sequence length="305" mass="31771">MTSRDMTLRAWAEMGLLALIWGASFLSIRVALDELPFVTLVAWRVAPAALVLWALVLIRGLSLPRTPRVWAALLVMGLLNNVIPFSLMAWGQQFIETGLTAILNAGTAIFGVAAAAIFLADERLTPRRTIGVALGFLGVATAIGLRELLALDLRSLAQLAVVGGTVSYALAGVWARKQLAGLAPQVQAAGMLTGSTLVMVPAALLIDGPALPALPATWAAIGYVSIVATALAYLLYFRVLAMAGSGNLMLVTLLVAPVAILLGAGLRGETLAPSVYAGFALLALGLAVLDGRILHRLRGRATPGP</sequence>
<evidence type="ECO:0000259" key="6">
    <source>
        <dbReference type="Pfam" id="PF00892"/>
    </source>
</evidence>
<dbReference type="Gene3D" id="1.10.3730.20">
    <property type="match status" value="1"/>
</dbReference>
<reference evidence="7 8" key="1">
    <citation type="submission" date="2023-04" db="EMBL/GenBank/DDBJ databases">
        <title>Jannaschia ovalis sp. nov., a marine bacterium isolated from sea tidal flat.</title>
        <authorList>
            <person name="Kwon D.Y."/>
            <person name="Kim J.-J."/>
        </authorList>
    </citation>
    <scope>NUCLEOTIDE SEQUENCE [LARGE SCALE GENOMIC DNA]</scope>
    <source>
        <strain evidence="7 8">GRR-S6-38</strain>
    </source>
</reference>
<keyword evidence="8" id="KW-1185">Reference proteome</keyword>
<dbReference type="InterPro" id="IPR037185">
    <property type="entry name" value="EmrE-like"/>
</dbReference>
<evidence type="ECO:0000256" key="2">
    <source>
        <dbReference type="ARBA" id="ARBA00022692"/>
    </source>
</evidence>
<dbReference type="InterPro" id="IPR000620">
    <property type="entry name" value="EamA_dom"/>
</dbReference>
<evidence type="ECO:0000313" key="8">
    <source>
        <dbReference type="Proteomes" id="UP001243420"/>
    </source>
</evidence>
<dbReference type="PANTHER" id="PTHR32322:SF9">
    <property type="entry name" value="AMINO-ACID METABOLITE EFFLUX PUMP-RELATED"/>
    <property type="match status" value="1"/>
</dbReference>
<keyword evidence="3 5" id="KW-1133">Transmembrane helix</keyword>
<organism evidence="7 8">
    <name type="scientific">Jannaschia ovalis</name>
    <dbReference type="NCBI Taxonomy" id="3038773"/>
    <lineage>
        <taxon>Bacteria</taxon>
        <taxon>Pseudomonadati</taxon>
        <taxon>Pseudomonadota</taxon>
        <taxon>Alphaproteobacteria</taxon>
        <taxon>Rhodobacterales</taxon>
        <taxon>Roseobacteraceae</taxon>
        <taxon>Jannaschia</taxon>
    </lineage>
</organism>
<evidence type="ECO:0000256" key="5">
    <source>
        <dbReference type="SAM" id="Phobius"/>
    </source>
</evidence>
<dbReference type="PANTHER" id="PTHR32322">
    <property type="entry name" value="INNER MEMBRANE TRANSPORTER"/>
    <property type="match status" value="1"/>
</dbReference>
<keyword evidence="2 5" id="KW-0812">Transmembrane</keyword>
<dbReference type="InterPro" id="IPR050638">
    <property type="entry name" value="AA-Vitamin_Transporters"/>
</dbReference>
<evidence type="ECO:0000256" key="1">
    <source>
        <dbReference type="ARBA" id="ARBA00004141"/>
    </source>
</evidence>
<feature type="transmembrane region" description="Helical" evidence="5">
    <location>
        <begin position="155"/>
        <end position="174"/>
    </location>
</feature>
<gene>
    <name evidence="7" type="ORF">P8627_15120</name>
</gene>
<feature type="domain" description="EamA" evidence="6">
    <location>
        <begin position="158"/>
        <end position="288"/>
    </location>
</feature>
<dbReference type="SUPFAM" id="SSF103481">
    <property type="entry name" value="Multidrug resistance efflux transporter EmrE"/>
    <property type="match status" value="2"/>
</dbReference>
<protein>
    <submittedName>
        <fullName evidence="7">DMT family transporter</fullName>
    </submittedName>
</protein>
<dbReference type="Pfam" id="PF00892">
    <property type="entry name" value="EamA"/>
    <property type="match status" value="2"/>
</dbReference>
<feature type="transmembrane region" description="Helical" evidence="5">
    <location>
        <begin position="248"/>
        <end position="265"/>
    </location>
</feature>